<dbReference type="Gene3D" id="3.30.365.10">
    <property type="entry name" value="Aldehyde oxidase/xanthine dehydrogenase, molybdopterin binding domain"/>
    <property type="match status" value="4"/>
</dbReference>
<dbReference type="Gene3D" id="1.10.150.120">
    <property type="entry name" value="[2Fe-2S]-binding domain"/>
    <property type="match status" value="1"/>
</dbReference>
<dbReference type="InterPro" id="IPR000674">
    <property type="entry name" value="Ald_Oxase/Xan_DH_a/b"/>
</dbReference>
<proteinExistence type="inferred from homology"/>
<dbReference type="EMBL" id="JQ256789">
    <property type="protein sequence ID" value="AFI78734.1"/>
    <property type="molecule type" value="Genomic_DNA"/>
</dbReference>
<dbReference type="PROSITE" id="PS51085">
    <property type="entry name" value="2FE2S_FER_2"/>
    <property type="match status" value="1"/>
</dbReference>
<dbReference type="GO" id="GO:0016491">
    <property type="term" value="F:oxidoreductase activity"/>
    <property type="evidence" value="ECO:0007669"/>
    <property type="project" value="UniProtKB-KW"/>
</dbReference>
<comment type="similarity">
    <text evidence="1">Belongs to the xanthine dehydrogenase family.</text>
</comment>
<dbReference type="PANTHER" id="PTHR11908:SF157">
    <property type="entry name" value="XANTHINE DEHYDROGENASE SUBUNIT D-RELATED"/>
    <property type="match status" value="1"/>
</dbReference>
<reference evidence="6" key="1">
    <citation type="journal article" date="2012" name="ISME J.">
        <title>Roseobacter clade bacteria are abundant in coastal sediments and encode a novel combination of sulfur oxidation genes.</title>
        <authorList>
            <person name="Lenk S."/>
            <person name="Moraru C."/>
            <person name="Hahnke S."/>
            <person name="Arnds J."/>
            <person name="Richter M."/>
            <person name="Kube M."/>
            <person name="Reinhardt R."/>
            <person name="Brinkhoff T."/>
            <person name="Harder J."/>
            <person name="Amann R."/>
            <person name="Mussmann M."/>
        </authorList>
    </citation>
    <scope>NUCLEOTIDE SEQUENCE</scope>
</reference>
<dbReference type="Pfam" id="PF02738">
    <property type="entry name" value="MoCoBD_1"/>
    <property type="match status" value="1"/>
</dbReference>
<sequence length="936" mass="100071">MPDSAITKTTLNVNGASLAIEAADSATLLDVLREDLDLTGAKKACDNGECGSCIVMMNGKPTKSCLLPVSRAADKDVLTIEGLAPEASDLQPGEDLSVLHPIQQAFIEKGATQCGFCIPGMIMKTHTLLRNKPNPSRDDIVKGLSKNLCRCTGYTKILEAVDYAAELINEQRDAAGPVKPDGHAVGVNVARFDSPATVNGAAKYAADLKMDGMLYGKLLRSEHHHARIISIDVSEAAAMDGVEAVITADDIPGTPFLPNCQPQVYVFPTDRIRFKGEALAGVAAISEAIAEEALKRIKVDVEVLPHAIEIKDAVRSDAVPLFDHSPRVSAPQEVACGDIEAGFASADIIVENEYTVPVREHAAMEPESALAFEEDGKLIIRTGLYHAFVQGTESIANNLAMKQDDVRIICPAMGGNFGTRGDTLIAVATGLMTRITGRPVRMVFSRAESILGSCKAPSVDIRYRTGATSDGRIVAVDMEVLHGAGSWAPFLIEKTTKGVELCFYETLGALLSHATGPYEIENVRARAWDVLTNGPRYVPLRGTNANYLPLAYESQVDLVAEKLGLDPLEVRMKNAIRSGSKTHFGQTLTEHVSMVKELELLRPHYDKARARLEQRRADAEGPWRPGLGMGAGWRNIGYLNTKISAGCELDKNGNIHVMAGTVEQGQGPTTQFAQIAADSVGVSMAQLRVTLGDTGAAPYPVPTFSSVTTVGPGKAVQIAARELGSKILDAAAELLQRDRSRLEIEGDGVRVADATDIRVSLTEIARHFEQTGQSGLCEAEIDWKGEAPTILYGYNAGLIELDVNTDTGQVRLLNHVNVTDPGTRVNPLAVDGQIDGAIAFGIGFALTERFHPDNPATLEGYGLPSTRDVPPEVTRLYVEDPLERGPFGAKSIAEHPGISPIPAIINAIANATGARVRDIPATPDRVKAALEAHAAD</sequence>
<organism evidence="6">
    <name type="scientific">uncultured bacterium ws406H10</name>
    <dbReference type="NCBI Taxonomy" id="1131831"/>
    <lineage>
        <taxon>Bacteria</taxon>
        <taxon>environmental samples</taxon>
    </lineage>
</organism>
<evidence type="ECO:0000256" key="2">
    <source>
        <dbReference type="ARBA" id="ARBA00022723"/>
    </source>
</evidence>
<dbReference type="SMART" id="SM01008">
    <property type="entry name" value="Ald_Xan_dh_C"/>
    <property type="match status" value="1"/>
</dbReference>
<dbReference type="InterPro" id="IPR016208">
    <property type="entry name" value="Ald_Oxase/xanthine_DH-like"/>
</dbReference>
<name>I1X5F9_9BACT</name>
<dbReference type="SUPFAM" id="SSF54665">
    <property type="entry name" value="CO dehydrogenase molybdoprotein N-domain-like"/>
    <property type="match status" value="1"/>
</dbReference>
<accession>I1X5F9</accession>
<dbReference type="InterPro" id="IPR036856">
    <property type="entry name" value="Ald_Oxase/Xan_DH_a/b_sf"/>
</dbReference>
<keyword evidence="3" id="KW-0560">Oxidoreductase</keyword>
<evidence type="ECO:0000256" key="4">
    <source>
        <dbReference type="ARBA" id="ARBA00023004"/>
    </source>
</evidence>
<dbReference type="Pfam" id="PF01315">
    <property type="entry name" value="Ald_Xan_dh_C"/>
    <property type="match status" value="1"/>
</dbReference>
<evidence type="ECO:0000313" key="6">
    <source>
        <dbReference type="EMBL" id="AFI78734.1"/>
    </source>
</evidence>
<keyword evidence="2" id="KW-0479">Metal-binding</keyword>
<dbReference type="PROSITE" id="PS00197">
    <property type="entry name" value="2FE2S_FER_1"/>
    <property type="match status" value="1"/>
</dbReference>
<dbReference type="SUPFAM" id="SSF47741">
    <property type="entry name" value="CO dehydrogenase ISP C-domain like"/>
    <property type="match status" value="1"/>
</dbReference>
<dbReference type="InterPro" id="IPR036010">
    <property type="entry name" value="2Fe-2S_ferredoxin-like_sf"/>
</dbReference>
<dbReference type="CDD" id="cd00207">
    <property type="entry name" value="fer2"/>
    <property type="match status" value="1"/>
</dbReference>
<dbReference type="InterPro" id="IPR036884">
    <property type="entry name" value="2Fe-2S-bd_dom_sf"/>
</dbReference>
<dbReference type="Pfam" id="PF01799">
    <property type="entry name" value="Fer2_2"/>
    <property type="match status" value="1"/>
</dbReference>
<dbReference type="InterPro" id="IPR037165">
    <property type="entry name" value="AldOxase/xan_DH_Mopterin-bd_sf"/>
</dbReference>
<dbReference type="Pfam" id="PF20256">
    <property type="entry name" value="MoCoBD_2"/>
    <property type="match status" value="1"/>
</dbReference>
<evidence type="ECO:0000256" key="3">
    <source>
        <dbReference type="ARBA" id="ARBA00023002"/>
    </source>
</evidence>
<dbReference type="GO" id="GO:0051537">
    <property type="term" value="F:2 iron, 2 sulfur cluster binding"/>
    <property type="evidence" value="ECO:0007669"/>
    <property type="project" value="InterPro"/>
</dbReference>
<gene>
    <name evidence="6" type="ORF">ws406H10_0022</name>
</gene>
<evidence type="ECO:0000259" key="5">
    <source>
        <dbReference type="PROSITE" id="PS51085"/>
    </source>
</evidence>
<dbReference type="InterPro" id="IPR008274">
    <property type="entry name" value="AldOxase/xan_DH_MoCoBD1"/>
</dbReference>
<dbReference type="GO" id="GO:0005506">
    <property type="term" value="F:iron ion binding"/>
    <property type="evidence" value="ECO:0007669"/>
    <property type="project" value="InterPro"/>
</dbReference>
<dbReference type="Pfam" id="PF00111">
    <property type="entry name" value="Fer2"/>
    <property type="match status" value="1"/>
</dbReference>
<keyword evidence="4" id="KW-0408">Iron</keyword>
<dbReference type="InterPro" id="IPR006058">
    <property type="entry name" value="2Fe2S_fd_BS"/>
</dbReference>
<evidence type="ECO:0000256" key="1">
    <source>
        <dbReference type="ARBA" id="ARBA00006849"/>
    </source>
</evidence>
<dbReference type="Gene3D" id="3.90.1170.50">
    <property type="entry name" value="Aldehyde oxidase/xanthine dehydrogenase, a/b hammerhead"/>
    <property type="match status" value="1"/>
</dbReference>
<dbReference type="Gene3D" id="3.10.20.30">
    <property type="match status" value="1"/>
</dbReference>
<protein>
    <submittedName>
        <fullName evidence="6">Xanthine dehydrogenase family protein, molybdopterin-binding subunit</fullName>
    </submittedName>
</protein>
<dbReference type="InterPro" id="IPR046867">
    <property type="entry name" value="AldOxase/xan_DH_MoCoBD2"/>
</dbReference>
<dbReference type="InterPro" id="IPR012675">
    <property type="entry name" value="Beta-grasp_dom_sf"/>
</dbReference>
<dbReference type="SUPFAM" id="SSF56003">
    <property type="entry name" value="Molybdenum cofactor-binding domain"/>
    <property type="match status" value="1"/>
</dbReference>
<dbReference type="AlphaFoldDB" id="I1X5F9"/>
<dbReference type="PANTHER" id="PTHR11908">
    <property type="entry name" value="XANTHINE DEHYDROGENASE"/>
    <property type="match status" value="1"/>
</dbReference>
<feature type="domain" description="2Fe-2S ferredoxin-type" evidence="5">
    <location>
        <begin position="7"/>
        <end position="83"/>
    </location>
</feature>
<dbReference type="SUPFAM" id="SSF54292">
    <property type="entry name" value="2Fe-2S ferredoxin-like"/>
    <property type="match status" value="1"/>
</dbReference>
<dbReference type="InterPro" id="IPR001041">
    <property type="entry name" value="2Fe-2S_ferredoxin-type"/>
</dbReference>
<dbReference type="InterPro" id="IPR002888">
    <property type="entry name" value="2Fe-2S-bd"/>
</dbReference>